<evidence type="ECO:0000256" key="1">
    <source>
        <dbReference type="SAM" id="MobiDB-lite"/>
    </source>
</evidence>
<dbReference type="AlphaFoldDB" id="A0A8J7RIV3"/>
<evidence type="ECO:0000313" key="2">
    <source>
        <dbReference type="EMBL" id="MBP3192082.1"/>
    </source>
</evidence>
<evidence type="ECO:0000313" key="3">
    <source>
        <dbReference type="Proteomes" id="UP000673975"/>
    </source>
</evidence>
<evidence type="ECO:0008006" key="4">
    <source>
        <dbReference type="Google" id="ProtNLM"/>
    </source>
</evidence>
<protein>
    <recommendedName>
        <fullName evidence="4">CopG family transcriptional regulator</fullName>
    </recommendedName>
</protein>
<sequence>MPQISLYIDEEKLKKVKQAAGTENTSVSKWVARQIDHALESRYPENFEKLFGSIDDETFTPVDRDSEAEDAERESL</sequence>
<dbReference type="RefSeq" id="WP_210510979.1">
    <property type="nucleotide sequence ID" value="NZ_JAFIDN010000003.1"/>
</dbReference>
<feature type="region of interest" description="Disordered" evidence="1">
    <location>
        <begin position="57"/>
        <end position="76"/>
    </location>
</feature>
<gene>
    <name evidence="2" type="ORF">NATSA_05350</name>
</gene>
<feature type="compositionally biased region" description="Acidic residues" evidence="1">
    <location>
        <begin position="66"/>
        <end position="76"/>
    </location>
</feature>
<dbReference type="InterPro" id="IPR010985">
    <property type="entry name" value="Ribbon_hlx_hlx"/>
</dbReference>
<accession>A0A8J7RIV3</accession>
<proteinExistence type="predicted"/>
<dbReference type="GO" id="GO:0006355">
    <property type="term" value="P:regulation of DNA-templated transcription"/>
    <property type="evidence" value="ECO:0007669"/>
    <property type="project" value="InterPro"/>
</dbReference>
<dbReference type="EMBL" id="JAFIDN010000003">
    <property type="protein sequence ID" value="MBP3192082.1"/>
    <property type="molecule type" value="Genomic_DNA"/>
</dbReference>
<keyword evidence="3" id="KW-1185">Reference proteome</keyword>
<organism evidence="2 3">
    <name type="scientific">Natronogracilivirga saccharolytica</name>
    <dbReference type="NCBI Taxonomy" id="2812953"/>
    <lineage>
        <taxon>Bacteria</taxon>
        <taxon>Pseudomonadati</taxon>
        <taxon>Balneolota</taxon>
        <taxon>Balneolia</taxon>
        <taxon>Balneolales</taxon>
        <taxon>Cyclonatronaceae</taxon>
        <taxon>Natronogracilivirga</taxon>
    </lineage>
</organism>
<dbReference type="SUPFAM" id="SSF47598">
    <property type="entry name" value="Ribbon-helix-helix"/>
    <property type="match status" value="1"/>
</dbReference>
<name>A0A8J7RIV3_9BACT</name>
<comment type="caution">
    <text evidence="2">The sequence shown here is derived from an EMBL/GenBank/DDBJ whole genome shotgun (WGS) entry which is preliminary data.</text>
</comment>
<reference evidence="2" key="1">
    <citation type="submission" date="2021-02" db="EMBL/GenBank/DDBJ databases">
        <title>Natronogracilivirga saccharolytica gen. nov. sp. nov. a new anaerobic, haloalkiliphilic carbohydrate-fermenting bacterium from soda lake and proposing of Cyclonatronumiaceae fam. nov. in the phylum Balneolaeota.</title>
        <authorList>
            <person name="Zhilina T.N."/>
            <person name="Sorokin D.Y."/>
            <person name="Zavarzina D.G."/>
            <person name="Toshchakov S.V."/>
            <person name="Kublanov I.V."/>
        </authorList>
    </citation>
    <scope>NUCLEOTIDE SEQUENCE</scope>
    <source>
        <strain evidence="2">Z-1702</strain>
    </source>
</reference>
<dbReference type="Proteomes" id="UP000673975">
    <property type="component" value="Unassembled WGS sequence"/>
</dbReference>